<dbReference type="SUPFAM" id="SSF48726">
    <property type="entry name" value="Immunoglobulin"/>
    <property type="match status" value="2"/>
</dbReference>
<evidence type="ECO:0000256" key="4">
    <source>
        <dbReference type="ARBA" id="ARBA00038222"/>
    </source>
</evidence>
<protein>
    <recommendedName>
        <fullName evidence="7">Ig-like domain-containing protein</fullName>
    </recommendedName>
</protein>
<organism evidence="8 9">
    <name type="scientific">Sus scrofa</name>
    <name type="common">Pig</name>
    <dbReference type="NCBI Taxonomy" id="9823"/>
    <lineage>
        <taxon>Eukaryota</taxon>
        <taxon>Metazoa</taxon>
        <taxon>Chordata</taxon>
        <taxon>Craniata</taxon>
        <taxon>Vertebrata</taxon>
        <taxon>Euteleostomi</taxon>
        <taxon>Mammalia</taxon>
        <taxon>Eutheria</taxon>
        <taxon>Laurasiatheria</taxon>
        <taxon>Artiodactyla</taxon>
        <taxon>Suina</taxon>
        <taxon>Suidae</taxon>
        <taxon>Sus</taxon>
    </lineage>
</organism>
<dbReference type="Proteomes" id="UP000694722">
    <property type="component" value="Unplaced"/>
</dbReference>
<dbReference type="InterPro" id="IPR007110">
    <property type="entry name" value="Ig-like_dom"/>
</dbReference>
<dbReference type="CDD" id="cd05774">
    <property type="entry name" value="IgV_CEACAM_D1"/>
    <property type="match status" value="1"/>
</dbReference>
<dbReference type="SMART" id="SM00409">
    <property type="entry name" value="IG"/>
    <property type="match status" value="2"/>
</dbReference>
<comment type="similarity">
    <text evidence="4">Belongs to the immunoglobulin superfamily. CEA family.</text>
</comment>
<dbReference type="Gene3D" id="2.60.40.10">
    <property type="entry name" value="Immunoglobulins"/>
    <property type="match status" value="2"/>
</dbReference>
<dbReference type="Ensembl" id="ENSSSCT00040063848.1">
    <property type="protein sequence ID" value="ENSSSCP00040026966.1"/>
    <property type="gene ID" value="ENSSSCG00040047392.1"/>
</dbReference>
<dbReference type="InterPro" id="IPR003599">
    <property type="entry name" value="Ig_sub"/>
</dbReference>
<dbReference type="PROSITE" id="PS50835">
    <property type="entry name" value="IG_LIKE"/>
    <property type="match status" value="1"/>
</dbReference>
<dbReference type="AlphaFoldDB" id="A0A8D1EVC0"/>
<dbReference type="SMART" id="SM00408">
    <property type="entry name" value="IGc2"/>
    <property type="match status" value="1"/>
</dbReference>
<name>A0A8D1EVC0_PIG</name>
<dbReference type="FunFam" id="2.60.40.10:FF:000340">
    <property type="entry name" value="Carcinoembryonic antigen-related cell adhesion molecule 1"/>
    <property type="match status" value="1"/>
</dbReference>
<feature type="transmembrane region" description="Helical" evidence="5">
    <location>
        <begin position="248"/>
        <end position="272"/>
    </location>
</feature>
<evidence type="ECO:0000313" key="9">
    <source>
        <dbReference type="Proteomes" id="UP000694722"/>
    </source>
</evidence>
<feature type="chain" id="PRO_5034043344" description="Ig-like domain-containing protein" evidence="6">
    <location>
        <begin position="35"/>
        <end position="282"/>
    </location>
</feature>
<evidence type="ECO:0000259" key="7">
    <source>
        <dbReference type="PROSITE" id="PS50835"/>
    </source>
</evidence>
<proteinExistence type="inferred from homology"/>
<reference evidence="8" key="1">
    <citation type="submission" date="2025-08" db="UniProtKB">
        <authorList>
            <consortium name="Ensembl"/>
        </authorList>
    </citation>
    <scope>IDENTIFICATION</scope>
</reference>
<keyword evidence="5" id="KW-0472">Membrane</keyword>
<dbReference type="Pfam" id="PF13927">
    <property type="entry name" value="Ig_3"/>
    <property type="match status" value="1"/>
</dbReference>
<evidence type="ECO:0000313" key="8">
    <source>
        <dbReference type="Ensembl" id="ENSSSCP00040026966.1"/>
    </source>
</evidence>
<evidence type="ECO:0000256" key="5">
    <source>
        <dbReference type="SAM" id="Phobius"/>
    </source>
</evidence>
<feature type="signal peptide" evidence="6">
    <location>
        <begin position="1"/>
        <end position="34"/>
    </location>
</feature>
<keyword evidence="5" id="KW-0812">Transmembrane</keyword>
<sequence length="282" mass="31125">MEPPSAPGHRGHVPWHRLLLAGSLLTFWNLPTTAQITIESVPFNAVEGTSVLLLVHNVTENILDYCWYKGERVETNQLIASCRVDAQANTPGPAQSSQETIYPNGSLLFQKVAQSDTGNYYTLLATKRDNQTESVTGQLRVYHPVAKPIVEANSTTVTEHEDTVVLKCLTNDTGVAISWFFNGQSLLLTERMELSQDNGTLTIEPVRREDAGHYQCEASHLGNSSKSDPLRLDVKCKKKTCPTFSVEVIILIVIGVLVRVALVATLGCCVFLTRIRRYDGIS</sequence>
<keyword evidence="1 6" id="KW-0732">Signal</keyword>
<feature type="domain" description="Ig-like" evidence="7">
    <location>
        <begin position="144"/>
        <end position="233"/>
    </location>
</feature>
<dbReference type="Pfam" id="PF07686">
    <property type="entry name" value="V-set"/>
    <property type="match status" value="1"/>
</dbReference>
<evidence type="ECO:0000256" key="1">
    <source>
        <dbReference type="ARBA" id="ARBA00022729"/>
    </source>
</evidence>
<evidence type="ECO:0000256" key="3">
    <source>
        <dbReference type="ARBA" id="ARBA00023319"/>
    </source>
</evidence>
<dbReference type="InterPro" id="IPR003006">
    <property type="entry name" value="Ig/MHC_CS"/>
</dbReference>
<keyword evidence="2" id="KW-0325">Glycoprotein</keyword>
<dbReference type="InterPro" id="IPR013106">
    <property type="entry name" value="Ig_V-set"/>
</dbReference>
<keyword evidence="3" id="KW-0393">Immunoglobulin domain</keyword>
<dbReference type="PANTHER" id="PTHR44427">
    <property type="entry name" value="CARCINOEMBRYONIC ANTIGEN-RELATED CELL ADHESION MOLECULE 19"/>
    <property type="match status" value="1"/>
</dbReference>
<dbReference type="PROSITE" id="PS00290">
    <property type="entry name" value="IG_MHC"/>
    <property type="match status" value="1"/>
</dbReference>
<dbReference type="FunFam" id="2.60.40.10:FF:000244">
    <property type="entry name" value="carcinoembryonic antigen-related cell adhesion molecule 16"/>
    <property type="match status" value="1"/>
</dbReference>
<accession>A0A8D1EVC0</accession>
<dbReference type="InterPro" id="IPR013783">
    <property type="entry name" value="Ig-like_fold"/>
</dbReference>
<keyword evidence="5" id="KW-1133">Transmembrane helix</keyword>
<dbReference type="InterPro" id="IPR003598">
    <property type="entry name" value="Ig_sub2"/>
</dbReference>
<dbReference type="InterPro" id="IPR050831">
    <property type="entry name" value="CEA_cell_adhesion"/>
</dbReference>
<evidence type="ECO:0000256" key="2">
    <source>
        <dbReference type="ARBA" id="ARBA00023180"/>
    </source>
</evidence>
<evidence type="ECO:0000256" key="6">
    <source>
        <dbReference type="SAM" id="SignalP"/>
    </source>
</evidence>
<dbReference type="PANTHER" id="PTHR44427:SF1">
    <property type="entry name" value="CARCINOEMBRYONIC ANTIGEN-RELATED CELL ADHESION MOLECULE 1"/>
    <property type="match status" value="1"/>
</dbReference>
<dbReference type="InterPro" id="IPR036179">
    <property type="entry name" value="Ig-like_dom_sf"/>
</dbReference>